<proteinExistence type="predicted"/>
<dbReference type="EMBL" id="CM042018">
    <property type="protein sequence ID" value="KAI3829788.1"/>
    <property type="molecule type" value="Genomic_DNA"/>
</dbReference>
<accession>A0ACB9KBZ5</accession>
<evidence type="ECO:0000313" key="2">
    <source>
        <dbReference type="Proteomes" id="UP001056120"/>
    </source>
</evidence>
<organism evidence="1 2">
    <name type="scientific">Smallanthus sonchifolius</name>
    <dbReference type="NCBI Taxonomy" id="185202"/>
    <lineage>
        <taxon>Eukaryota</taxon>
        <taxon>Viridiplantae</taxon>
        <taxon>Streptophyta</taxon>
        <taxon>Embryophyta</taxon>
        <taxon>Tracheophyta</taxon>
        <taxon>Spermatophyta</taxon>
        <taxon>Magnoliopsida</taxon>
        <taxon>eudicotyledons</taxon>
        <taxon>Gunneridae</taxon>
        <taxon>Pentapetalae</taxon>
        <taxon>asterids</taxon>
        <taxon>campanulids</taxon>
        <taxon>Asterales</taxon>
        <taxon>Asteraceae</taxon>
        <taxon>Asteroideae</taxon>
        <taxon>Heliantheae alliance</taxon>
        <taxon>Millerieae</taxon>
        <taxon>Smallanthus</taxon>
    </lineage>
</organism>
<sequence length="457" mass="50932">MANSYSSSSVTASQVGSYFVQQYYQVLQQQPEFAHQFYADSSTVVRVDGESTETASAIFQIHTLIQSLHFSAIEVKTINSLESWSQGIVVVVSGSVRSKLFNGWRKFVQTFFLAPQEKGYFVMNDIFHFVSDEVTHHHPPPLAPETKVDSQPISSTPPELLVGEDALEVEARETLNLINLEGNNEEDYYNSQEPQHLQQEEEYESDSYDEQPPLEEHVQNTVEYVQQEQPIHHQNTVDEYVQEPVHHNTVEYVQEPVSAVEEPIAEPVKFTYASILRLKGKSSPSVPAQPPVNKSVTPAPEWNLTPEPVDQPPPVSYVSESTTQVPQESYTNEEGDSKSVYVRNLPTTVTSLEIFQEFKNFGKIKQDGVFLKNRKDVGVCFAFVEFEDLEGVQRAIEASPIQLVGRQVYIEERRANSSGGSRGGRGGRGGGSGGRGRGDASRGRYGGGSYARGNGFR</sequence>
<keyword evidence="2" id="KW-1185">Reference proteome</keyword>
<protein>
    <submittedName>
        <fullName evidence="1">Uncharacterized protein</fullName>
    </submittedName>
</protein>
<dbReference type="Proteomes" id="UP001056120">
    <property type="component" value="Linkage Group LG01"/>
</dbReference>
<name>A0ACB9KBZ5_9ASTR</name>
<evidence type="ECO:0000313" key="1">
    <source>
        <dbReference type="EMBL" id="KAI3829788.1"/>
    </source>
</evidence>
<reference evidence="2" key="1">
    <citation type="journal article" date="2022" name="Mol. Ecol. Resour.">
        <title>The genomes of chicory, endive, great burdock and yacon provide insights into Asteraceae palaeo-polyploidization history and plant inulin production.</title>
        <authorList>
            <person name="Fan W."/>
            <person name="Wang S."/>
            <person name="Wang H."/>
            <person name="Wang A."/>
            <person name="Jiang F."/>
            <person name="Liu H."/>
            <person name="Zhao H."/>
            <person name="Xu D."/>
            <person name="Zhang Y."/>
        </authorList>
    </citation>
    <scope>NUCLEOTIDE SEQUENCE [LARGE SCALE GENOMIC DNA]</scope>
    <source>
        <strain evidence="2">cv. Yunnan</strain>
    </source>
</reference>
<reference evidence="1 2" key="2">
    <citation type="journal article" date="2022" name="Mol. Ecol. Resour.">
        <title>The genomes of chicory, endive, great burdock and yacon provide insights into Asteraceae paleo-polyploidization history and plant inulin production.</title>
        <authorList>
            <person name="Fan W."/>
            <person name="Wang S."/>
            <person name="Wang H."/>
            <person name="Wang A."/>
            <person name="Jiang F."/>
            <person name="Liu H."/>
            <person name="Zhao H."/>
            <person name="Xu D."/>
            <person name="Zhang Y."/>
        </authorList>
    </citation>
    <scope>NUCLEOTIDE SEQUENCE [LARGE SCALE GENOMIC DNA]</scope>
    <source>
        <strain evidence="2">cv. Yunnan</strain>
        <tissue evidence="1">Leaves</tissue>
    </source>
</reference>
<comment type="caution">
    <text evidence="1">The sequence shown here is derived from an EMBL/GenBank/DDBJ whole genome shotgun (WGS) entry which is preliminary data.</text>
</comment>
<gene>
    <name evidence="1" type="ORF">L1987_03916</name>
</gene>